<dbReference type="Gene3D" id="1.10.630.10">
    <property type="entry name" value="Cytochrome P450"/>
    <property type="match status" value="1"/>
</dbReference>
<dbReference type="InterPro" id="IPR001128">
    <property type="entry name" value="Cyt_P450"/>
</dbReference>
<evidence type="ECO:0000256" key="2">
    <source>
        <dbReference type="ARBA" id="ARBA00005179"/>
    </source>
</evidence>
<dbReference type="InterPro" id="IPR036396">
    <property type="entry name" value="Cyt_P450_sf"/>
</dbReference>
<dbReference type="Pfam" id="PF00067">
    <property type="entry name" value="p450"/>
    <property type="match status" value="1"/>
</dbReference>
<keyword evidence="14" id="KW-1185">Reference proteome</keyword>
<dbReference type="EMBL" id="CP144532">
    <property type="protein sequence ID" value="WWC60630.1"/>
    <property type="molecule type" value="Genomic_DNA"/>
</dbReference>
<evidence type="ECO:0000313" key="14">
    <source>
        <dbReference type="Proteomes" id="UP000078595"/>
    </source>
</evidence>
<keyword evidence="8 10" id="KW-0503">Monooxygenase</keyword>
<evidence type="ECO:0000256" key="1">
    <source>
        <dbReference type="ARBA" id="ARBA00001971"/>
    </source>
</evidence>
<dbReference type="RefSeq" id="XP_065824785.1">
    <property type="nucleotide sequence ID" value="XM_065968713.1"/>
</dbReference>
<evidence type="ECO:0000256" key="3">
    <source>
        <dbReference type="ARBA" id="ARBA00010617"/>
    </source>
</evidence>
<feature type="binding site" description="axial binding residue" evidence="9">
    <location>
        <position position="462"/>
    </location>
    <ligand>
        <name>heme</name>
        <dbReference type="ChEBI" id="CHEBI:30413"/>
    </ligand>
    <ligandPart>
        <name>Fe</name>
        <dbReference type="ChEBI" id="CHEBI:18248"/>
    </ligandPart>
</feature>
<dbReference type="SUPFAM" id="SSF48264">
    <property type="entry name" value="Cytochrome P450"/>
    <property type="match status" value="1"/>
</dbReference>
<evidence type="ECO:0000256" key="12">
    <source>
        <dbReference type="SAM" id="Phobius"/>
    </source>
</evidence>
<proteinExistence type="inferred from homology"/>
<keyword evidence="5 9" id="KW-0479">Metal-binding</keyword>
<name>A0AAJ8KN05_9TREE</name>
<dbReference type="PROSITE" id="PS00086">
    <property type="entry name" value="CYTOCHROME_P450"/>
    <property type="match status" value="1"/>
</dbReference>
<evidence type="ECO:0000256" key="6">
    <source>
        <dbReference type="ARBA" id="ARBA00023002"/>
    </source>
</evidence>
<dbReference type="GeneID" id="28966927"/>
<dbReference type="InterPro" id="IPR002401">
    <property type="entry name" value="Cyt_P450_E_grp-I"/>
</dbReference>
<evidence type="ECO:0000256" key="7">
    <source>
        <dbReference type="ARBA" id="ARBA00023004"/>
    </source>
</evidence>
<protein>
    <recommendedName>
        <fullName evidence="15">Cytochrome P450</fullName>
    </recommendedName>
</protein>
<keyword evidence="7 9" id="KW-0408">Iron</keyword>
<evidence type="ECO:0000256" key="5">
    <source>
        <dbReference type="ARBA" id="ARBA00022723"/>
    </source>
</evidence>
<dbReference type="InterPro" id="IPR050121">
    <property type="entry name" value="Cytochrome_P450_monoxygenase"/>
</dbReference>
<gene>
    <name evidence="13" type="ORF">I303_103204</name>
</gene>
<keyword evidence="4 9" id="KW-0349">Heme</keyword>
<comment type="similarity">
    <text evidence="3 10">Belongs to the cytochrome P450 family.</text>
</comment>
<dbReference type="GO" id="GO:0016705">
    <property type="term" value="F:oxidoreductase activity, acting on paired donors, with incorporation or reduction of molecular oxygen"/>
    <property type="evidence" value="ECO:0007669"/>
    <property type="project" value="InterPro"/>
</dbReference>
<evidence type="ECO:0000256" key="11">
    <source>
        <dbReference type="SAM" id="MobiDB-lite"/>
    </source>
</evidence>
<dbReference type="KEGG" id="kdj:28966927"/>
<sequence>MELSDRLHTIEGGPITARLQALSLRLSLLITNQQTIVLILPFLIIYTVKWVMRYLEVRRQAKGLPTISSFIEFFESSYRQKLPHIPFVVPVRDYTIDRPWQKYEKSGYVAINIFGLQIVSTRNGDEHRRHKKIVKPCFNESIMQSGWDKVRDAFGVMKLEEGLATSGGGDVRDLKGCMIKLTLYVFGRSGFNIDIPWNIPESQAGEEMHFAEALHVLENNMIPELLIQLWILLWFPARSLRRLGQAQQSFLAHIKAMYRSKRLELESRGESDELASQMSSEAEDRLEQGEKGSRVAGLLEREIIGNICGVFLAGHETTGHTLTFLQAFLALHPEWQEKLYQEIISVCGDEPLSYRHMNQLNLCLAACYETIRLREIVMTLPKIATKDTLLPYTRWDDQGNVSHHQHFVKKGSHVIIDSPALSLNPFIWEDPNTFNPERFIDNGRVSSAIDEFAGFSLGQRQCIGKRFAEVEMVCYVSHLIGEFKIYPIRERGESDEDLRERLLRGREELTLTPGRIGIRLEMR</sequence>
<feature type="transmembrane region" description="Helical" evidence="12">
    <location>
        <begin position="35"/>
        <end position="52"/>
    </location>
</feature>
<comment type="cofactor">
    <cofactor evidence="1 9">
        <name>heme</name>
        <dbReference type="ChEBI" id="CHEBI:30413"/>
    </cofactor>
</comment>
<evidence type="ECO:0000256" key="4">
    <source>
        <dbReference type="ARBA" id="ARBA00022617"/>
    </source>
</evidence>
<dbReference type="PANTHER" id="PTHR24305:SF166">
    <property type="entry name" value="CYTOCHROME P450 12A4, MITOCHONDRIAL-RELATED"/>
    <property type="match status" value="1"/>
</dbReference>
<dbReference type="GO" id="GO:0004497">
    <property type="term" value="F:monooxygenase activity"/>
    <property type="evidence" value="ECO:0007669"/>
    <property type="project" value="UniProtKB-KW"/>
</dbReference>
<evidence type="ECO:0000256" key="10">
    <source>
        <dbReference type="RuleBase" id="RU000461"/>
    </source>
</evidence>
<dbReference type="GO" id="GO:0005506">
    <property type="term" value="F:iron ion binding"/>
    <property type="evidence" value="ECO:0007669"/>
    <property type="project" value="InterPro"/>
</dbReference>
<evidence type="ECO:0000256" key="8">
    <source>
        <dbReference type="ARBA" id="ARBA00023033"/>
    </source>
</evidence>
<keyword evidence="6 10" id="KW-0560">Oxidoreductase</keyword>
<dbReference type="AlphaFoldDB" id="A0AAJ8KN05"/>
<feature type="region of interest" description="Disordered" evidence="11">
    <location>
        <begin position="269"/>
        <end position="289"/>
    </location>
</feature>
<dbReference type="InterPro" id="IPR017972">
    <property type="entry name" value="Cyt_P450_CS"/>
</dbReference>
<dbReference type="GO" id="GO:0020037">
    <property type="term" value="F:heme binding"/>
    <property type="evidence" value="ECO:0007669"/>
    <property type="project" value="InterPro"/>
</dbReference>
<reference evidence="13" key="2">
    <citation type="submission" date="2024-02" db="EMBL/GenBank/DDBJ databases">
        <title>Comparative genomics of Cryptococcus and Kwoniella reveals pathogenesis evolution and contrasting modes of karyotype evolution via chromosome fusion or intercentromeric recombination.</title>
        <authorList>
            <person name="Coelho M.A."/>
            <person name="David-Palma M."/>
            <person name="Shea T."/>
            <person name="Bowers K."/>
            <person name="McGinley-Smith S."/>
            <person name="Mohammad A.W."/>
            <person name="Gnirke A."/>
            <person name="Yurkov A.M."/>
            <person name="Nowrousian M."/>
            <person name="Sun S."/>
            <person name="Cuomo C.A."/>
            <person name="Heitman J."/>
        </authorList>
    </citation>
    <scope>NUCLEOTIDE SEQUENCE</scope>
    <source>
        <strain evidence="13">CBS 10117</strain>
    </source>
</reference>
<dbReference type="PRINTS" id="PR00385">
    <property type="entry name" value="P450"/>
</dbReference>
<comment type="pathway">
    <text evidence="2">Secondary metabolite biosynthesis.</text>
</comment>
<dbReference type="Proteomes" id="UP000078595">
    <property type="component" value="Chromosome 3"/>
</dbReference>
<evidence type="ECO:0000313" key="13">
    <source>
        <dbReference type="EMBL" id="WWC60630.1"/>
    </source>
</evidence>
<keyword evidence="12" id="KW-1133">Transmembrane helix</keyword>
<evidence type="ECO:0000256" key="9">
    <source>
        <dbReference type="PIRSR" id="PIRSR602401-1"/>
    </source>
</evidence>
<evidence type="ECO:0008006" key="15">
    <source>
        <dbReference type="Google" id="ProtNLM"/>
    </source>
</evidence>
<keyword evidence="12" id="KW-0472">Membrane</keyword>
<accession>A0AAJ8KN05</accession>
<dbReference type="PRINTS" id="PR00463">
    <property type="entry name" value="EP450I"/>
</dbReference>
<reference evidence="13" key="1">
    <citation type="submission" date="2013-07" db="EMBL/GenBank/DDBJ databases">
        <authorList>
            <consortium name="The Broad Institute Genome Sequencing Platform"/>
            <person name="Cuomo C."/>
            <person name="Litvintseva A."/>
            <person name="Chen Y."/>
            <person name="Heitman J."/>
            <person name="Sun S."/>
            <person name="Springer D."/>
            <person name="Dromer F."/>
            <person name="Young S.K."/>
            <person name="Zeng Q."/>
            <person name="Gargeya S."/>
            <person name="Fitzgerald M."/>
            <person name="Abouelleil A."/>
            <person name="Alvarado L."/>
            <person name="Berlin A.M."/>
            <person name="Chapman S.B."/>
            <person name="Dewar J."/>
            <person name="Goldberg J."/>
            <person name="Griggs A."/>
            <person name="Gujja S."/>
            <person name="Hansen M."/>
            <person name="Howarth C."/>
            <person name="Imamovic A."/>
            <person name="Larimer J."/>
            <person name="McCowan C."/>
            <person name="Murphy C."/>
            <person name="Pearson M."/>
            <person name="Priest M."/>
            <person name="Roberts A."/>
            <person name="Saif S."/>
            <person name="Shea T."/>
            <person name="Sykes S."/>
            <person name="Wortman J."/>
            <person name="Nusbaum C."/>
            <person name="Birren B."/>
        </authorList>
    </citation>
    <scope>NUCLEOTIDE SEQUENCE</scope>
    <source>
        <strain evidence="13">CBS 10117</strain>
    </source>
</reference>
<dbReference type="PANTHER" id="PTHR24305">
    <property type="entry name" value="CYTOCHROME P450"/>
    <property type="match status" value="1"/>
</dbReference>
<organism evidence="13 14">
    <name type="scientific">Kwoniella dejecticola CBS 10117</name>
    <dbReference type="NCBI Taxonomy" id="1296121"/>
    <lineage>
        <taxon>Eukaryota</taxon>
        <taxon>Fungi</taxon>
        <taxon>Dikarya</taxon>
        <taxon>Basidiomycota</taxon>
        <taxon>Agaricomycotina</taxon>
        <taxon>Tremellomycetes</taxon>
        <taxon>Tremellales</taxon>
        <taxon>Cryptococcaceae</taxon>
        <taxon>Kwoniella</taxon>
    </lineage>
</organism>
<keyword evidence="12" id="KW-0812">Transmembrane</keyword>